<reference evidence="1 2" key="1">
    <citation type="submission" date="2020-08" db="EMBL/GenBank/DDBJ databases">
        <title>Genomic Encyclopedia of Type Strains, Phase IV (KMG-IV): sequencing the most valuable type-strain genomes for metagenomic binning, comparative biology and taxonomic classification.</title>
        <authorList>
            <person name="Goeker M."/>
        </authorList>
    </citation>
    <scope>NUCLEOTIDE SEQUENCE [LARGE SCALE GENOMIC DNA]</scope>
    <source>
        <strain evidence="1 2">DSM 25622</strain>
    </source>
</reference>
<keyword evidence="2" id="KW-1185">Reference proteome</keyword>
<dbReference type="AlphaFoldDB" id="A0A840Y722"/>
<accession>A0A840Y722</accession>
<dbReference type="Proteomes" id="UP000580654">
    <property type="component" value="Unassembled WGS sequence"/>
</dbReference>
<evidence type="ECO:0000313" key="2">
    <source>
        <dbReference type="Proteomes" id="UP000580654"/>
    </source>
</evidence>
<gene>
    <name evidence="1" type="ORF">FHS87_004024</name>
</gene>
<organism evidence="1 2">
    <name type="scientific">Muricoccus pecuniae</name>
    <dbReference type="NCBI Taxonomy" id="693023"/>
    <lineage>
        <taxon>Bacteria</taxon>
        <taxon>Pseudomonadati</taxon>
        <taxon>Pseudomonadota</taxon>
        <taxon>Alphaproteobacteria</taxon>
        <taxon>Acetobacterales</taxon>
        <taxon>Roseomonadaceae</taxon>
        <taxon>Muricoccus</taxon>
    </lineage>
</organism>
<sequence length="569" mass="63660">MAVEAPPRNWTEALANTIFFDGLNSARYIEWLVDRSKQPIELAAPFIHEFTHHWCFNSLVGNATAFTELRLYAICGIYDGVRPYCARDYVAVKGISKLLRPLAEGMALFAEFDLESSRSGLKVGTPFTAAELCFSPGDGDDFSQLMLQALRRAPHHVDRKASIYCHDFEVEEGYLPGYILVKSLFGAMQIKVPGISSELFLAYLRCFFWEDPGFVAILAAVEDSGPETAQKLFDRFLHRMDVLRLATDLPDRLEKFWLAWSAKGRFQPGWSIFIEPEEAHVSIEKLDGLVRGLNAFVESTPPNSYLPPALRTDELVQLQLDLANLRQYTIIARTPLTVEKKGERCVLVLPGEHGASHRVHWPSVSTPAEGHYECFAIIPNFSGYMSIVLRGPGSAIFLGWIGHFRPEDHAHEIEAFVGAIDRVTEAVVKLRDSFEKGGYASIDSGTMRELLKEFDDRTLSAYLWLVALRGRSDIESAKAEISMLRTAGLRPIFDNDPLALRAAAAISLADSSLTNLHDFDFEAQISMVKSFWLGDEDSSELRRAMTGIASRDRSGLVIFSDATRLRVLL</sequence>
<dbReference type="RefSeq" id="WP_184521109.1">
    <property type="nucleotide sequence ID" value="NZ_JACIJD010000026.1"/>
</dbReference>
<comment type="caution">
    <text evidence="1">The sequence shown here is derived from an EMBL/GenBank/DDBJ whole genome shotgun (WGS) entry which is preliminary data.</text>
</comment>
<protein>
    <submittedName>
        <fullName evidence="1">Uncharacterized protein</fullName>
    </submittedName>
</protein>
<dbReference type="EMBL" id="JACIJD010000026">
    <property type="protein sequence ID" value="MBB5695956.1"/>
    <property type="molecule type" value="Genomic_DNA"/>
</dbReference>
<proteinExistence type="predicted"/>
<name>A0A840Y722_9PROT</name>
<evidence type="ECO:0000313" key="1">
    <source>
        <dbReference type="EMBL" id="MBB5695956.1"/>
    </source>
</evidence>